<feature type="transmembrane region" description="Helical" evidence="6">
    <location>
        <begin position="103"/>
        <end position="121"/>
    </location>
</feature>
<dbReference type="PANTHER" id="PTHR43701:SF12">
    <property type="entry name" value="MEMBRANE TRANSPORTER PROTEIN YTNM-RELATED"/>
    <property type="match status" value="1"/>
</dbReference>
<evidence type="ECO:0000313" key="7">
    <source>
        <dbReference type="EMBL" id="MBE4906852.1"/>
    </source>
</evidence>
<evidence type="ECO:0000256" key="3">
    <source>
        <dbReference type="ARBA" id="ARBA00022692"/>
    </source>
</evidence>
<evidence type="ECO:0000256" key="5">
    <source>
        <dbReference type="ARBA" id="ARBA00023136"/>
    </source>
</evidence>
<gene>
    <name evidence="7" type="ORF">IMZ08_02110</name>
</gene>
<feature type="transmembrane region" description="Helical" evidence="6">
    <location>
        <begin position="250"/>
        <end position="278"/>
    </location>
</feature>
<feature type="transmembrane region" description="Helical" evidence="6">
    <location>
        <begin position="142"/>
        <end position="172"/>
    </location>
</feature>
<evidence type="ECO:0000256" key="2">
    <source>
        <dbReference type="ARBA" id="ARBA00009142"/>
    </source>
</evidence>
<comment type="caution">
    <text evidence="7">The sequence shown here is derived from an EMBL/GenBank/DDBJ whole genome shotgun (WGS) entry which is preliminary data.</text>
</comment>
<feature type="transmembrane region" description="Helical" evidence="6">
    <location>
        <begin position="178"/>
        <end position="200"/>
    </location>
</feature>
<protein>
    <recommendedName>
        <fullName evidence="6">Probable membrane transporter protein</fullName>
    </recommendedName>
</protein>
<evidence type="ECO:0000256" key="1">
    <source>
        <dbReference type="ARBA" id="ARBA00004141"/>
    </source>
</evidence>
<dbReference type="EMBL" id="JADCLJ010000006">
    <property type="protein sequence ID" value="MBE4906852.1"/>
    <property type="molecule type" value="Genomic_DNA"/>
</dbReference>
<proteinExistence type="inferred from homology"/>
<evidence type="ECO:0000256" key="4">
    <source>
        <dbReference type="ARBA" id="ARBA00022989"/>
    </source>
</evidence>
<comment type="subcellular location">
    <subcellularLocation>
        <location evidence="6">Cell membrane</location>
        <topology evidence="6">Multi-pass membrane protein</topology>
    </subcellularLocation>
    <subcellularLocation>
        <location evidence="1">Membrane</location>
        <topology evidence="1">Multi-pass membrane protein</topology>
    </subcellularLocation>
</comment>
<accession>A0ABR9QED3</accession>
<organism evidence="7 8">
    <name type="scientific">Litchfieldia luteola</name>
    <dbReference type="NCBI Taxonomy" id="682179"/>
    <lineage>
        <taxon>Bacteria</taxon>
        <taxon>Bacillati</taxon>
        <taxon>Bacillota</taxon>
        <taxon>Bacilli</taxon>
        <taxon>Bacillales</taxon>
        <taxon>Bacillaceae</taxon>
        <taxon>Litchfieldia</taxon>
    </lineage>
</organism>
<keyword evidence="6" id="KW-1003">Cell membrane</keyword>
<feature type="transmembrane region" description="Helical" evidence="6">
    <location>
        <begin position="41"/>
        <end position="61"/>
    </location>
</feature>
<keyword evidence="4 6" id="KW-1133">Transmembrane helix</keyword>
<keyword evidence="5 6" id="KW-0472">Membrane</keyword>
<sequence>MVDIVIYLLLGIGIGVLSGFFGIGGGFVLTPVLLLLNVSPVLAIATSLMYTMGTSFSGVIAHFRLQNIQWKPALIIGISGVLATQIAYPFVLFLERFHVADTIIPVGYLLLIIYFAYSLLLKKEKHTVNQISIGKEFTLYKLIFIGFFAGFISTTLGVGGGFIIVPLLIGVLSYRSRYAVGTSLLGVLMIVTAGFLTYAASTPIDYRISGTLIIGALIGGQIGAIFTSTFSDAKIRKYLGTLYSITGISLLLKLLNLAEIGLLLLLAYSLSLVVHFTIQNFKQRQQTKLASK</sequence>
<keyword evidence="3 6" id="KW-0812">Transmembrane</keyword>
<keyword evidence="8" id="KW-1185">Reference proteome</keyword>
<evidence type="ECO:0000256" key="6">
    <source>
        <dbReference type="RuleBase" id="RU363041"/>
    </source>
</evidence>
<dbReference type="Pfam" id="PF01925">
    <property type="entry name" value="TauE"/>
    <property type="match status" value="1"/>
</dbReference>
<dbReference type="InterPro" id="IPR002781">
    <property type="entry name" value="TM_pro_TauE-like"/>
</dbReference>
<dbReference type="Proteomes" id="UP001516662">
    <property type="component" value="Unassembled WGS sequence"/>
</dbReference>
<name>A0ABR9QED3_9BACI</name>
<reference evidence="7 8" key="1">
    <citation type="submission" date="2020-10" db="EMBL/GenBank/DDBJ databases">
        <title>Bacillus sp. HD4P25, an endophyte from a halophyte.</title>
        <authorList>
            <person name="Sun J.-Q."/>
        </authorList>
    </citation>
    <scope>NUCLEOTIDE SEQUENCE [LARGE SCALE GENOMIC DNA]</scope>
    <source>
        <strain evidence="7 8">YIM 93174</strain>
    </source>
</reference>
<comment type="similarity">
    <text evidence="2 6">Belongs to the 4-toluene sulfonate uptake permease (TSUP) (TC 2.A.102) family.</text>
</comment>
<feature type="transmembrane region" description="Helical" evidence="6">
    <location>
        <begin position="7"/>
        <end position="29"/>
    </location>
</feature>
<evidence type="ECO:0000313" key="8">
    <source>
        <dbReference type="Proteomes" id="UP001516662"/>
    </source>
</evidence>
<dbReference type="InterPro" id="IPR051598">
    <property type="entry name" value="TSUP/Inactive_protease-like"/>
</dbReference>
<dbReference type="PANTHER" id="PTHR43701">
    <property type="entry name" value="MEMBRANE TRANSPORTER PROTEIN MJ0441-RELATED"/>
    <property type="match status" value="1"/>
</dbReference>
<feature type="transmembrane region" description="Helical" evidence="6">
    <location>
        <begin position="73"/>
        <end position="91"/>
    </location>
</feature>
<feature type="transmembrane region" description="Helical" evidence="6">
    <location>
        <begin position="212"/>
        <end position="230"/>
    </location>
</feature>